<dbReference type="GO" id="GO:0005737">
    <property type="term" value="C:cytoplasm"/>
    <property type="evidence" value="ECO:0007669"/>
    <property type="project" value="TreeGrafter"/>
</dbReference>
<evidence type="ECO:0000256" key="3">
    <source>
        <dbReference type="ARBA" id="ARBA00022833"/>
    </source>
</evidence>
<dbReference type="Pfam" id="PF25327">
    <property type="entry name" value="UBL_ZFAND1"/>
    <property type="match status" value="1"/>
</dbReference>
<dbReference type="SMART" id="SM00154">
    <property type="entry name" value="ZnF_AN1"/>
    <property type="match status" value="2"/>
</dbReference>
<dbReference type="InterPro" id="IPR057358">
    <property type="entry name" value="UBL_ZFAND1-like"/>
</dbReference>
<dbReference type="Pfam" id="PF01428">
    <property type="entry name" value="zf-AN1"/>
    <property type="match status" value="1"/>
</dbReference>
<dbReference type="GO" id="GO:0008270">
    <property type="term" value="F:zinc ion binding"/>
    <property type="evidence" value="ECO:0007669"/>
    <property type="project" value="UniProtKB-KW"/>
</dbReference>
<dbReference type="Proteomes" id="UP001217417">
    <property type="component" value="Unassembled WGS sequence"/>
</dbReference>
<dbReference type="PANTHER" id="PTHR14677:SF40">
    <property type="entry name" value="CDC48-ASSOCIATED UBIQUITIN-LIKE_ZINC FINGER PROTEIN 1"/>
    <property type="match status" value="1"/>
</dbReference>
<dbReference type="EMBL" id="JARPMG010000002">
    <property type="protein sequence ID" value="KAJ8103036.1"/>
    <property type="molecule type" value="Genomic_DNA"/>
</dbReference>
<keyword evidence="2 4" id="KW-0863">Zinc-finger</keyword>
<dbReference type="SUPFAM" id="SSF118310">
    <property type="entry name" value="AN1-like Zinc finger"/>
    <property type="match status" value="2"/>
</dbReference>
<keyword evidence="7" id="KW-1185">Reference proteome</keyword>
<evidence type="ECO:0000313" key="7">
    <source>
        <dbReference type="Proteomes" id="UP001217417"/>
    </source>
</evidence>
<evidence type="ECO:0000256" key="4">
    <source>
        <dbReference type="PROSITE-ProRule" id="PRU00449"/>
    </source>
</evidence>
<proteinExistence type="predicted"/>
<dbReference type="InterPro" id="IPR035896">
    <property type="entry name" value="AN1-like_Znf"/>
</dbReference>
<gene>
    <name evidence="6" type="ORF">POJ06DRAFT_246377</name>
</gene>
<reference evidence="6" key="1">
    <citation type="submission" date="2023-03" db="EMBL/GenBank/DDBJ databases">
        <title>Near-Complete genome sequence of Lipomyces tetrasporous NRRL Y-64009, an oleaginous yeast capable of growing on lignocellulosic hydrolysates.</title>
        <authorList>
            <consortium name="Lawrence Berkeley National Laboratory"/>
            <person name="Jagtap S.S."/>
            <person name="Liu J.-J."/>
            <person name="Walukiewicz H.E."/>
            <person name="Pangilinan J."/>
            <person name="Lipzen A."/>
            <person name="Ahrendt S."/>
            <person name="Koriabine M."/>
            <person name="Cobaugh K."/>
            <person name="Salamov A."/>
            <person name="Yoshinaga Y."/>
            <person name="Ng V."/>
            <person name="Daum C."/>
            <person name="Grigoriev I.V."/>
            <person name="Slininger P.J."/>
            <person name="Dien B.S."/>
            <person name="Jin Y.-S."/>
            <person name="Rao C.V."/>
        </authorList>
    </citation>
    <scope>NUCLEOTIDE SEQUENCE</scope>
    <source>
        <strain evidence="6">NRRL Y-64009</strain>
    </source>
</reference>
<evidence type="ECO:0000259" key="5">
    <source>
        <dbReference type="PROSITE" id="PS51039"/>
    </source>
</evidence>
<organism evidence="6 7">
    <name type="scientific">Lipomyces tetrasporus</name>
    <dbReference type="NCBI Taxonomy" id="54092"/>
    <lineage>
        <taxon>Eukaryota</taxon>
        <taxon>Fungi</taxon>
        <taxon>Dikarya</taxon>
        <taxon>Ascomycota</taxon>
        <taxon>Saccharomycotina</taxon>
        <taxon>Lipomycetes</taxon>
        <taxon>Lipomycetales</taxon>
        <taxon>Lipomycetaceae</taxon>
        <taxon>Lipomyces</taxon>
    </lineage>
</organism>
<evidence type="ECO:0000256" key="1">
    <source>
        <dbReference type="ARBA" id="ARBA00022723"/>
    </source>
</evidence>
<evidence type="ECO:0000313" key="6">
    <source>
        <dbReference type="EMBL" id="KAJ8103036.1"/>
    </source>
</evidence>
<sequence>MAAASHEGLLNVGEHCAFSGCHKLDFLPFRCPDCELKYCLDHRQPSSHNCSALKKTVKLPKQSITNRPSSSAHRLGGSERPQRCYTADCTTMINTPLSPATRCPSCKNLTCLKHRLNHSCPGEQKQPATTTQKTALAKFAEWKQMQQAKVNIPVSGASSVTSSGTSSSIIPSFFKSKPKASAAIVIKAKEIAALKQNAKGDAHVPLSNRVYVYVESNIPDTSKQPRAEMYFGKDYAIGKILDKSAHRLQVSNHNSSKSEDKDRLRIYHVESGRVLEFSEKLESCNVKDGDTLAVVKGLIMPTLLH</sequence>
<name>A0AAD7QXE8_9ASCO</name>
<dbReference type="PROSITE" id="PS51039">
    <property type="entry name" value="ZF_AN1"/>
    <property type="match status" value="1"/>
</dbReference>
<comment type="caution">
    <text evidence="6">The sequence shown here is derived from an EMBL/GenBank/DDBJ whole genome shotgun (WGS) entry which is preliminary data.</text>
</comment>
<dbReference type="InterPro" id="IPR000058">
    <property type="entry name" value="Znf_AN1"/>
</dbReference>
<dbReference type="AlphaFoldDB" id="A0AAD7QXE8"/>
<feature type="domain" description="AN1-type" evidence="5">
    <location>
        <begin position="10"/>
        <end position="58"/>
    </location>
</feature>
<accession>A0AAD7QXE8</accession>
<keyword evidence="3" id="KW-0862">Zinc</keyword>
<dbReference type="PANTHER" id="PTHR14677">
    <property type="entry name" value="ARSENITE INDUCUBLE RNA ASSOCIATED PROTEIN AIP-1-RELATED"/>
    <property type="match status" value="1"/>
</dbReference>
<evidence type="ECO:0000256" key="2">
    <source>
        <dbReference type="ARBA" id="ARBA00022771"/>
    </source>
</evidence>
<dbReference type="Gene3D" id="4.10.1110.10">
    <property type="entry name" value="AN1-like Zinc finger"/>
    <property type="match status" value="1"/>
</dbReference>
<dbReference type="GeneID" id="80881945"/>
<dbReference type="RefSeq" id="XP_056046486.1">
    <property type="nucleotide sequence ID" value="XM_056186779.1"/>
</dbReference>
<keyword evidence="1" id="KW-0479">Metal-binding</keyword>
<protein>
    <recommendedName>
        <fullName evidence="5">AN1-type domain-containing protein</fullName>
    </recommendedName>
</protein>